<dbReference type="AlphaFoldDB" id="A0A0M3I4I1"/>
<dbReference type="WBParaSite" id="ALUE_0001170601-mRNA-1">
    <property type="protein sequence ID" value="ALUE_0001170601-mRNA-1"/>
    <property type="gene ID" value="ALUE_0001170601"/>
</dbReference>
<sequence>MSNLRTRNALFSRDMTDMELRAFEAHLDIMVDQIGEESTELIIERPRYAHAVMVLANGDEPGELLTASRIKVLDPIFIPIEAASNGHQVFHQYCSDADNSLSSKAGKRGEDDDIERALRKLEESRNMLDEPVAAQSNGSIRQTGSNDLPTQFGNTNRPLKSMAYQFPSELRQERRAFPPVHNW</sequence>
<feature type="compositionally biased region" description="Polar residues" evidence="1">
    <location>
        <begin position="134"/>
        <end position="156"/>
    </location>
</feature>
<evidence type="ECO:0000313" key="2">
    <source>
        <dbReference type="Proteomes" id="UP000036681"/>
    </source>
</evidence>
<name>A0A0M3I4I1_ASCLU</name>
<feature type="region of interest" description="Disordered" evidence="1">
    <location>
        <begin position="132"/>
        <end position="156"/>
    </location>
</feature>
<protein>
    <submittedName>
        <fullName evidence="3">PID domain-containing protein</fullName>
    </submittedName>
</protein>
<evidence type="ECO:0000256" key="1">
    <source>
        <dbReference type="SAM" id="MobiDB-lite"/>
    </source>
</evidence>
<reference evidence="3" key="1">
    <citation type="submission" date="2017-02" db="UniProtKB">
        <authorList>
            <consortium name="WormBaseParasite"/>
        </authorList>
    </citation>
    <scope>IDENTIFICATION</scope>
</reference>
<evidence type="ECO:0000313" key="3">
    <source>
        <dbReference type="WBParaSite" id="ALUE_0001170601-mRNA-1"/>
    </source>
</evidence>
<keyword evidence="2" id="KW-1185">Reference proteome</keyword>
<organism evidence="2 3">
    <name type="scientific">Ascaris lumbricoides</name>
    <name type="common">Giant roundworm</name>
    <dbReference type="NCBI Taxonomy" id="6252"/>
    <lineage>
        <taxon>Eukaryota</taxon>
        <taxon>Metazoa</taxon>
        <taxon>Ecdysozoa</taxon>
        <taxon>Nematoda</taxon>
        <taxon>Chromadorea</taxon>
        <taxon>Rhabditida</taxon>
        <taxon>Spirurina</taxon>
        <taxon>Ascaridomorpha</taxon>
        <taxon>Ascaridoidea</taxon>
        <taxon>Ascarididae</taxon>
        <taxon>Ascaris</taxon>
    </lineage>
</organism>
<dbReference type="Proteomes" id="UP000036681">
    <property type="component" value="Unplaced"/>
</dbReference>
<accession>A0A0M3I4I1</accession>
<proteinExistence type="predicted"/>